<comment type="caution">
    <text evidence="1">The sequence shown here is derived from an EMBL/GenBank/DDBJ whole genome shotgun (WGS) entry which is preliminary data.</text>
</comment>
<proteinExistence type="predicted"/>
<organism evidence="1 2">
    <name type="scientific">Cytobacillus oceanisediminis</name>
    <dbReference type="NCBI Taxonomy" id="665099"/>
    <lineage>
        <taxon>Bacteria</taxon>
        <taxon>Bacillati</taxon>
        <taxon>Bacillota</taxon>
        <taxon>Bacilli</taxon>
        <taxon>Bacillales</taxon>
        <taxon>Bacillaceae</taxon>
        <taxon>Cytobacillus</taxon>
    </lineage>
</organism>
<gene>
    <name evidence="1" type="ORF">IQ19_00284</name>
</gene>
<dbReference type="EMBL" id="VLKI01000001">
    <property type="protein sequence ID" value="TWH90834.1"/>
    <property type="molecule type" value="Genomic_DNA"/>
</dbReference>
<dbReference type="AlphaFoldDB" id="A0A562K6H9"/>
<sequence length="59" mass="7325">MFLHNYSVSLEKFLLNSIASLVNPPRRFLLEFFHLTFYYTELFYDGFYKNIFVHYQYII</sequence>
<evidence type="ECO:0000313" key="1">
    <source>
        <dbReference type="EMBL" id="TWH90834.1"/>
    </source>
</evidence>
<dbReference type="Proteomes" id="UP000318667">
    <property type="component" value="Unassembled WGS sequence"/>
</dbReference>
<accession>A0A562K6H9</accession>
<evidence type="ECO:0000313" key="2">
    <source>
        <dbReference type="Proteomes" id="UP000318667"/>
    </source>
</evidence>
<keyword evidence="2" id="KW-1185">Reference proteome</keyword>
<reference evidence="1 2" key="1">
    <citation type="journal article" date="2015" name="Stand. Genomic Sci.">
        <title>Genomic Encyclopedia of Bacterial and Archaeal Type Strains, Phase III: the genomes of soil and plant-associated and newly described type strains.</title>
        <authorList>
            <person name="Whitman W.B."/>
            <person name="Woyke T."/>
            <person name="Klenk H.P."/>
            <person name="Zhou Y."/>
            <person name="Lilburn T.G."/>
            <person name="Beck B.J."/>
            <person name="De Vos P."/>
            <person name="Vandamme P."/>
            <person name="Eisen J.A."/>
            <person name="Garrity G."/>
            <person name="Hugenholtz P."/>
            <person name="Kyrpides N.C."/>
        </authorList>
    </citation>
    <scope>NUCLEOTIDE SEQUENCE [LARGE SCALE GENOMIC DNA]</scope>
    <source>
        <strain evidence="1 2">CGMCC 1.10115</strain>
    </source>
</reference>
<protein>
    <submittedName>
        <fullName evidence="1">Uncharacterized protein</fullName>
    </submittedName>
</protein>
<name>A0A562K6H9_9BACI</name>